<reference evidence="3" key="1">
    <citation type="submission" date="2022-11" db="UniProtKB">
        <authorList>
            <consortium name="WormBaseParasite"/>
        </authorList>
    </citation>
    <scope>IDENTIFICATION</scope>
</reference>
<name>A0A914C3Z6_9BILA</name>
<dbReference type="InterPro" id="IPR033371">
    <property type="entry name" value="ARGLU1"/>
</dbReference>
<protein>
    <submittedName>
        <fullName evidence="3">Uncharacterized protein</fullName>
    </submittedName>
</protein>
<proteinExistence type="predicted"/>
<keyword evidence="2" id="KW-1185">Reference proteome</keyword>
<evidence type="ECO:0000313" key="3">
    <source>
        <dbReference type="WBParaSite" id="ACRNAN_Path_236.g874.t1"/>
    </source>
</evidence>
<sequence>MESRLRAQIEQEMKDEMEMTRKKEQESRERCATMERELSQKLKQVEEAEIKLKEERLQMLEVRSKLEMERSLLEKEKEALEKKDQISILNKSGTMRPPIKIKFGSK</sequence>
<dbReference type="Pfam" id="PF15346">
    <property type="entry name" value="ARGLU"/>
    <property type="match status" value="1"/>
</dbReference>
<organism evidence="2 3">
    <name type="scientific">Acrobeloides nanus</name>
    <dbReference type="NCBI Taxonomy" id="290746"/>
    <lineage>
        <taxon>Eukaryota</taxon>
        <taxon>Metazoa</taxon>
        <taxon>Ecdysozoa</taxon>
        <taxon>Nematoda</taxon>
        <taxon>Chromadorea</taxon>
        <taxon>Rhabditida</taxon>
        <taxon>Tylenchina</taxon>
        <taxon>Cephalobomorpha</taxon>
        <taxon>Cephaloboidea</taxon>
        <taxon>Cephalobidae</taxon>
        <taxon>Acrobeloides</taxon>
    </lineage>
</organism>
<accession>A0A914C3Z6</accession>
<dbReference type="WBParaSite" id="ACRNAN_Path_236.g874.t1">
    <property type="protein sequence ID" value="ACRNAN_Path_236.g874.t1"/>
    <property type="gene ID" value="ACRNAN_Path_236.g874"/>
</dbReference>
<dbReference type="AlphaFoldDB" id="A0A914C3Z6"/>
<dbReference type="Proteomes" id="UP000887540">
    <property type="component" value="Unplaced"/>
</dbReference>
<feature type="region of interest" description="Disordered" evidence="1">
    <location>
        <begin position="1"/>
        <end position="29"/>
    </location>
</feature>
<evidence type="ECO:0000256" key="1">
    <source>
        <dbReference type="SAM" id="MobiDB-lite"/>
    </source>
</evidence>
<evidence type="ECO:0000313" key="2">
    <source>
        <dbReference type="Proteomes" id="UP000887540"/>
    </source>
</evidence>